<dbReference type="PROSITE" id="PS51733">
    <property type="entry name" value="BPL_LPL_CATALYTIC"/>
    <property type="match status" value="1"/>
</dbReference>
<dbReference type="PANTHER" id="PTHR12835">
    <property type="entry name" value="BIOTIN PROTEIN LIGASE"/>
    <property type="match status" value="1"/>
</dbReference>
<protein>
    <submittedName>
        <fullName evidence="4">Holocarboxylase synthetase 1</fullName>
    </submittedName>
</protein>
<dbReference type="OrthoDB" id="10250105at2759"/>
<comment type="similarity">
    <text evidence="1">Belongs to the biotin--protein ligase family.</text>
</comment>
<dbReference type="NCBIfam" id="TIGR00121">
    <property type="entry name" value="birA_ligase"/>
    <property type="match status" value="1"/>
</dbReference>
<dbReference type="EMBL" id="GL349437">
    <property type="protein sequence ID" value="KNC53460.1"/>
    <property type="molecule type" value="Genomic_DNA"/>
</dbReference>
<dbReference type="AlphaFoldDB" id="A0A0L0DMF8"/>
<dbReference type="Gene3D" id="3.30.930.10">
    <property type="entry name" value="Bira Bifunctional Protein, Domain 2"/>
    <property type="match status" value="1"/>
</dbReference>
<dbReference type="GO" id="GO:0004077">
    <property type="term" value="F:biotin--[biotin carboxyl-carrier protein] ligase activity"/>
    <property type="evidence" value="ECO:0007669"/>
    <property type="project" value="InterPro"/>
</dbReference>
<dbReference type="OMA" id="GHEENMS"/>
<proteinExistence type="inferred from homology"/>
<dbReference type="SUPFAM" id="SSF55681">
    <property type="entry name" value="Class II aaRS and biotin synthetases"/>
    <property type="match status" value="1"/>
</dbReference>
<sequence length="359" mass="37678">MAAAATRTGVRDVLSLYAASATCRTAAWEALKGAAAKSAAVVAIDESADGEAQAESGDDAVVELRLGDEADGGVAGVEEDGTSEGAVDDGPFEPHMYLAALETKHIGRAMLYAGEVTSTQTLLHKHLGRVRVPGAGLIATADVQNAGRGRRTNTWDSPVGCLMFSVQLEAKRGEVLVFLQYLLSLAVLRGVKLAAPQVEGLRLKWPNDIYAIPPGADEPVKVGGVICESVYSDGKFNITAGIGVNVNNAQPTVSLAQLAPAPTRIRREAVLAATLNELEAALAVFESEGFAPFEAEYLDAWLHTGQQVRVDSLIAPVTVVGLTDSGYLKAEDPATGTAYELQPDGNRFDFFQGLISSAL</sequence>
<reference evidence="4 5" key="1">
    <citation type="submission" date="2010-05" db="EMBL/GenBank/DDBJ databases">
        <title>The Genome Sequence of Thecamonas trahens ATCC 50062.</title>
        <authorList>
            <consortium name="The Broad Institute Genome Sequencing Platform"/>
            <person name="Russ C."/>
            <person name="Cuomo C."/>
            <person name="Shea T."/>
            <person name="Young S.K."/>
            <person name="Zeng Q."/>
            <person name="Koehrsen M."/>
            <person name="Haas B."/>
            <person name="Borodovsky M."/>
            <person name="Guigo R."/>
            <person name="Alvarado L."/>
            <person name="Berlin A."/>
            <person name="Bochicchio J."/>
            <person name="Borenstein D."/>
            <person name="Chapman S."/>
            <person name="Chen Z."/>
            <person name="Freedman E."/>
            <person name="Gellesch M."/>
            <person name="Goldberg J."/>
            <person name="Griggs A."/>
            <person name="Gujja S."/>
            <person name="Heilman E."/>
            <person name="Heiman D."/>
            <person name="Hepburn T."/>
            <person name="Howarth C."/>
            <person name="Jen D."/>
            <person name="Larson L."/>
            <person name="Mehta T."/>
            <person name="Park D."/>
            <person name="Pearson M."/>
            <person name="Roberts A."/>
            <person name="Saif S."/>
            <person name="Shenoy N."/>
            <person name="Sisk P."/>
            <person name="Stolte C."/>
            <person name="Sykes S."/>
            <person name="Thomson T."/>
            <person name="Walk T."/>
            <person name="White J."/>
            <person name="Yandava C."/>
            <person name="Burger G."/>
            <person name="Gray M.W."/>
            <person name="Holland P.W.H."/>
            <person name="King N."/>
            <person name="Lang F.B.F."/>
            <person name="Roger A.J."/>
            <person name="Ruiz-Trillo I."/>
            <person name="Lander E."/>
            <person name="Nusbaum C."/>
        </authorList>
    </citation>
    <scope>NUCLEOTIDE SEQUENCE [LARGE SCALE GENOMIC DNA]</scope>
    <source>
        <strain evidence="4 5">ATCC 50062</strain>
    </source>
</reference>
<dbReference type="Proteomes" id="UP000054408">
    <property type="component" value="Unassembled WGS sequence"/>
</dbReference>
<accession>A0A0L0DMF8</accession>
<dbReference type="InterPro" id="IPR004143">
    <property type="entry name" value="BPL_LPL_catalytic"/>
</dbReference>
<dbReference type="GeneID" id="25560934"/>
<keyword evidence="5" id="KW-1185">Reference proteome</keyword>
<evidence type="ECO:0000259" key="3">
    <source>
        <dbReference type="PROSITE" id="PS51733"/>
    </source>
</evidence>
<dbReference type="GO" id="GO:0005737">
    <property type="term" value="C:cytoplasm"/>
    <property type="evidence" value="ECO:0007669"/>
    <property type="project" value="TreeGrafter"/>
</dbReference>
<dbReference type="InterPro" id="IPR004408">
    <property type="entry name" value="Biotin_CoA_COase_ligase"/>
</dbReference>
<dbReference type="Pfam" id="PF03099">
    <property type="entry name" value="BPL_LplA_LipB"/>
    <property type="match status" value="1"/>
</dbReference>
<feature type="domain" description="BPL/LPL catalytic" evidence="3">
    <location>
        <begin position="110"/>
        <end position="294"/>
    </location>
</feature>
<evidence type="ECO:0000256" key="2">
    <source>
        <dbReference type="ARBA" id="ARBA00022598"/>
    </source>
</evidence>
<dbReference type="eggNOG" id="KOG1536">
    <property type="taxonomic scope" value="Eukaryota"/>
</dbReference>
<gene>
    <name evidence="4" type="ORF">AMSG_01173</name>
</gene>
<name>A0A0L0DMF8_THETB</name>
<dbReference type="PANTHER" id="PTHR12835:SF5">
    <property type="entry name" value="BIOTIN--PROTEIN LIGASE"/>
    <property type="match status" value="1"/>
</dbReference>
<dbReference type="STRING" id="461836.A0A0L0DMF8"/>
<evidence type="ECO:0000313" key="4">
    <source>
        <dbReference type="EMBL" id="KNC53460.1"/>
    </source>
</evidence>
<keyword evidence="2" id="KW-0436">Ligase</keyword>
<evidence type="ECO:0000313" key="5">
    <source>
        <dbReference type="Proteomes" id="UP000054408"/>
    </source>
</evidence>
<dbReference type="InterPro" id="IPR045864">
    <property type="entry name" value="aa-tRNA-synth_II/BPL/LPL"/>
</dbReference>
<dbReference type="CDD" id="cd16442">
    <property type="entry name" value="BPL"/>
    <property type="match status" value="1"/>
</dbReference>
<organism evidence="4 5">
    <name type="scientific">Thecamonas trahens ATCC 50062</name>
    <dbReference type="NCBI Taxonomy" id="461836"/>
    <lineage>
        <taxon>Eukaryota</taxon>
        <taxon>Apusozoa</taxon>
        <taxon>Apusomonadida</taxon>
        <taxon>Apusomonadidae</taxon>
        <taxon>Thecamonas</taxon>
    </lineage>
</organism>
<dbReference type="RefSeq" id="XP_013761784.1">
    <property type="nucleotide sequence ID" value="XM_013906330.1"/>
</dbReference>
<evidence type="ECO:0000256" key="1">
    <source>
        <dbReference type="ARBA" id="ARBA00009934"/>
    </source>
</evidence>